<sequence>MLILMFFLLGFGRGPQVYKRLRIRAPQRSSYRDPGEELFISNTIYQIKTEKKNLITLNLKQTFLTALTTRLWVTPNRTIF</sequence>
<evidence type="ECO:0000313" key="2">
    <source>
        <dbReference type="Proteomes" id="UP001153365"/>
    </source>
</evidence>
<gene>
    <name evidence="1" type="ORF">PPACK8108_LOCUS2237</name>
</gene>
<comment type="caution">
    <text evidence="1">The sequence shown here is derived from an EMBL/GenBank/DDBJ whole genome shotgun (WGS) entry which is preliminary data.</text>
</comment>
<dbReference type="AlphaFoldDB" id="A0AAV0AL28"/>
<organism evidence="1 2">
    <name type="scientific">Phakopsora pachyrhizi</name>
    <name type="common">Asian soybean rust disease fungus</name>
    <dbReference type="NCBI Taxonomy" id="170000"/>
    <lineage>
        <taxon>Eukaryota</taxon>
        <taxon>Fungi</taxon>
        <taxon>Dikarya</taxon>
        <taxon>Basidiomycota</taxon>
        <taxon>Pucciniomycotina</taxon>
        <taxon>Pucciniomycetes</taxon>
        <taxon>Pucciniales</taxon>
        <taxon>Phakopsoraceae</taxon>
        <taxon>Phakopsora</taxon>
    </lineage>
</organism>
<reference evidence="1" key="1">
    <citation type="submission" date="2022-06" db="EMBL/GenBank/DDBJ databases">
        <authorList>
            <consortium name="SYNGENTA / RWTH Aachen University"/>
        </authorList>
    </citation>
    <scope>NUCLEOTIDE SEQUENCE</scope>
</reference>
<name>A0AAV0AL28_PHAPC</name>
<proteinExistence type="predicted"/>
<protein>
    <submittedName>
        <fullName evidence="1">Expressed protein</fullName>
    </submittedName>
</protein>
<dbReference type="EMBL" id="CALTRL010000385">
    <property type="protein sequence ID" value="CAH7667808.1"/>
    <property type="molecule type" value="Genomic_DNA"/>
</dbReference>
<evidence type="ECO:0000313" key="1">
    <source>
        <dbReference type="EMBL" id="CAH7667808.1"/>
    </source>
</evidence>
<dbReference type="Proteomes" id="UP001153365">
    <property type="component" value="Unassembled WGS sequence"/>
</dbReference>
<keyword evidence="2" id="KW-1185">Reference proteome</keyword>
<accession>A0AAV0AL28</accession>